<keyword evidence="2" id="KW-1185">Reference proteome</keyword>
<organism evidence="1 2">
    <name type="scientific">Limimonas halophila</name>
    <dbReference type="NCBI Taxonomy" id="1082479"/>
    <lineage>
        <taxon>Bacteria</taxon>
        <taxon>Pseudomonadati</taxon>
        <taxon>Pseudomonadota</taxon>
        <taxon>Alphaproteobacteria</taxon>
        <taxon>Rhodospirillales</taxon>
        <taxon>Rhodovibrionaceae</taxon>
        <taxon>Limimonas</taxon>
    </lineage>
</organism>
<dbReference type="RefSeq" id="WP_143006160.1">
    <property type="nucleotide sequence ID" value="NZ_FNCE01000002.1"/>
</dbReference>
<sequence>MTGLFADRDVKTLSAGAQLTLWCVRVWVRHMHEREPAMPCLRRGLDLAGVPDGLEEIHAVLDLIGRTAEGKLSFGGCRCRPVTADESCVLAAIQTAQAGDRVTATRYFGAWMPPVAARDAALHAARFGRCLDAAEMPVGLAWDRSPARRRLH</sequence>
<dbReference type="Proteomes" id="UP000199415">
    <property type="component" value="Unassembled WGS sequence"/>
</dbReference>
<name>A0A1G7NZA4_9PROT</name>
<proteinExistence type="predicted"/>
<dbReference type="EMBL" id="FNCE01000002">
    <property type="protein sequence ID" value="SDF79382.1"/>
    <property type="molecule type" value="Genomic_DNA"/>
</dbReference>
<protein>
    <submittedName>
        <fullName evidence="1">Uncharacterized protein</fullName>
    </submittedName>
</protein>
<accession>A0A1G7NZA4</accession>
<gene>
    <name evidence="1" type="ORF">SAMN05216241_102375</name>
</gene>
<dbReference type="AlphaFoldDB" id="A0A1G7NZA4"/>
<evidence type="ECO:0000313" key="2">
    <source>
        <dbReference type="Proteomes" id="UP000199415"/>
    </source>
</evidence>
<dbReference type="STRING" id="1082479.SAMN05216241_102375"/>
<evidence type="ECO:0000313" key="1">
    <source>
        <dbReference type="EMBL" id="SDF79382.1"/>
    </source>
</evidence>
<dbReference type="OrthoDB" id="7372834at2"/>
<reference evidence="1 2" key="1">
    <citation type="submission" date="2016-10" db="EMBL/GenBank/DDBJ databases">
        <authorList>
            <person name="de Groot N.N."/>
        </authorList>
    </citation>
    <scope>NUCLEOTIDE SEQUENCE [LARGE SCALE GENOMIC DNA]</scope>
    <source>
        <strain evidence="1 2">DSM 25584</strain>
    </source>
</reference>